<dbReference type="Pfam" id="PF00664">
    <property type="entry name" value="ABC_membrane"/>
    <property type="match status" value="1"/>
</dbReference>
<keyword evidence="6" id="KW-0067">ATP-binding</keyword>
<protein>
    <recommendedName>
        <fullName evidence="9">ABC transmembrane type-1 domain-containing protein</fullName>
    </recommendedName>
</protein>
<dbReference type="InterPro" id="IPR050173">
    <property type="entry name" value="ABC_transporter_C-like"/>
</dbReference>
<comment type="caution">
    <text evidence="10">The sequence shown here is derived from an EMBL/GenBank/DDBJ whole genome shotgun (WGS) entry which is preliminary data.</text>
</comment>
<dbReference type="Gene3D" id="1.20.1560.10">
    <property type="entry name" value="ABC transporter type 1, transmembrane domain"/>
    <property type="match status" value="1"/>
</dbReference>
<evidence type="ECO:0000259" key="9">
    <source>
        <dbReference type="PROSITE" id="PS50929"/>
    </source>
</evidence>
<comment type="subcellular location">
    <subcellularLocation>
        <location evidence="1">Membrane</location>
        <topology evidence="1">Multi-pass membrane protein</topology>
    </subcellularLocation>
</comment>
<evidence type="ECO:0000256" key="5">
    <source>
        <dbReference type="ARBA" id="ARBA00022741"/>
    </source>
</evidence>
<sequence length="115" mass="13244">MGRLIRYFRYDVPLTPMEAYTAAGGIAFTAACLPMIDHSYYYGLQKIALQVKVAISGMLVNKANDDMNEDVFRKEIAIRTDKRLNVMNEILNGIRTIKMYTWEDAFSEVVNNLRR</sequence>
<feature type="domain" description="ABC transmembrane type-1" evidence="9">
    <location>
        <begin position="72"/>
        <end position="115"/>
    </location>
</feature>
<keyword evidence="8" id="KW-0472">Membrane</keyword>
<accession>A0AAD5MPG0</accession>
<evidence type="ECO:0000313" key="11">
    <source>
        <dbReference type="Proteomes" id="UP001196413"/>
    </source>
</evidence>
<evidence type="ECO:0000256" key="2">
    <source>
        <dbReference type="ARBA" id="ARBA00009726"/>
    </source>
</evidence>
<dbReference type="PROSITE" id="PS51257">
    <property type="entry name" value="PROKAR_LIPOPROTEIN"/>
    <property type="match status" value="1"/>
</dbReference>
<dbReference type="SUPFAM" id="SSF90123">
    <property type="entry name" value="ABC transporter transmembrane region"/>
    <property type="match status" value="1"/>
</dbReference>
<keyword evidence="5" id="KW-0547">Nucleotide-binding</keyword>
<keyword evidence="4" id="KW-0812">Transmembrane</keyword>
<dbReference type="GO" id="GO:0016020">
    <property type="term" value="C:membrane"/>
    <property type="evidence" value="ECO:0007669"/>
    <property type="project" value="UniProtKB-SubCell"/>
</dbReference>
<keyword evidence="7" id="KW-1133">Transmembrane helix</keyword>
<evidence type="ECO:0000256" key="1">
    <source>
        <dbReference type="ARBA" id="ARBA00004141"/>
    </source>
</evidence>
<dbReference type="GO" id="GO:0140359">
    <property type="term" value="F:ABC-type transporter activity"/>
    <property type="evidence" value="ECO:0007669"/>
    <property type="project" value="InterPro"/>
</dbReference>
<dbReference type="PROSITE" id="PS50929">
    <property type="entry name" value="ABC_TM1F"/>
    <property type="match status" value="1"/>
</dbReference>
<dbReference type="InterPro" id="IPR011527">
    <property type="entry name" value="ABC1_TM_dom"/>
</dbReference>
<evidence type="ECO:0000256" key="8">
    <source>
        <dbReference type="ARBA" id="ARBA00023136"/>
    </source>
</evidence>
<comment type="similarity">
    <text evidence="2">Belongs to the ABC transporter superfamily. ABCC family. Conjugate transporter (TC 3.A.1.208) subfamily.</text>
</comment>
<dbReference type="InterPro" id="IPR036640">
    <property type="entry name" value="ABC1_TM_sf"/>
</dbReference>
<dbReference type="AlphaFoldDB" id="A0AAD5MPG0"/>
<keyword evidence="3" id="KW-0813">Transport</keyword>
<gene>
    <name evidence="10" type="ORF">KIN20_003104</name>
</gene>
<reference evidence="10" key="1">
    <citation type="submission" date="2021-06" db="EMBL/GenBank/DDBJ databases">
        <title>Parelaphostrongylus tenuis whole genome reference sequence.</title>
        <authorList>
            <person name="Garwood T.J."/>
            <person name="Larsen P.A."/>
            <person name="Fountain-Jones N.M."/>
            <person name="Garbe J.R."/>
            <person name="Macchietto M.G."/>
            <person name="Kania S.A."/>
            <person name="Gerhold R.W."/>
            <person name="Richards J.E."/>
            <person name="Wolf T.M."/>
        </authorList>
    </citation>
    <scope>NUCLEOTIDE SEQUENCE</scope>
    <source>
        <strain evidence="10">MNPRO001-30</strain>
        <tissue evidence="10">Meninges</tissue>
    </source>
</reference>
<evidence type="ECO:0000256" key="7">
    <source>
        <dbReference type="ARBA" id="ARBA00022989"/>
    </source>
</evidence>
<evidence type="ECO:0000256" key="3">
    <source>
        <dbReference type="ARBA" id="ARBA00022448"/>
    </source>
</evidence>
<name>A0AAD5MPG0_PARTN</name>
<organism evidence="10 11">
    <name type="scientific">Parelaphostrongylus tenuis</name>
    <name type="common">Meningeal worm</name>
    <dbReference type="NCBI Taxonomy" id="148309"/>
    <lineage>
        <taxon>Eukaryota</taxon>
        <taxon>Metazoa</taxon>
        <taxon>Ecdysozoa</taxon>
        <taxon>Nematoda</taxon>
        <taxon>Chromadorea</taxon>
        <taxon>Rhabditida</taxon>
        <taxon>Rhabditina</taxon>
        <taxon>Rhabditomorpha</taxon>
        <taxon>Strongyloidea</taxon>
        <taxon>Metastrongylidae</taxon>
        <taxon>Parelaphostrongylus</taxon>
    </lineage>
</organism>
<keyword evidence="11" id="KW-1185">Reference proteome</keyword>
<dbReference type="PANTHER" id="PTHR24223">
    <property type="entry name" value="ATP-BINDING CASSETTE SUB-FAMILY C"/>
    <property type="match status" value="1"/>
</dbReference>
<evidence type="ECO:0000256" key="6">
    <source>
        <dbReference type="ARBA" id="ARBA00022840"/>
    </source>
</evidence>
<dbReference type="EMBL" id="JAHQIW010000409">
    <property type="protein sequence ID" value="KAJ1347924.1"/>
    <property type="molecule type" value="Genomic_DNA"/>
</dbReference>
<dbReference type="GO" id="GO:0005524">
    <property type="term" value="F:ATP binding"/>
    <property type="evidence" value="ECO:0007669"/>
    <property type="project" value="UniProtKB-KW"/>
</dbReference>
<proteinExistence type="inferred from homology"/>
<dbReference type="Proteomes" id="UP001196413">
    <property type="component" value="Unassembled WGS sequence"/>
</dbReference>
<evidence type="ECO:0000313" key="10">
    <source>
        <dbReference type="EMBL" id="KAJ1347924.1"/>
    </source>
</evidence>
<evidence type="ECO:0000256" key="4">
    <source>
        <dbReference type="ARBA" id="ARBA00022692"/>
    </source>
</evidence>
<dbReference type="PANTHER" id="PTHR24223:SF456">
    <property type="entry name" value="MULTIDRUG RESISTANCE-ASSOCIATED PROTEIN LETHAL(2)03659"/>
    <property type="match status" value="1"/>
</dbReference>